<dbReference type="InterPro" id="IPR024077">
    <property type="entry name" value="Neurolysin/TOP_dom2"/>
</dbReference>
<dbReference type="GO" id="GO:0046872">
    <property type="term" value="F:metal ion binding"/>
    <property type="evidence" value="ECO:0007669"/>
    <property type="project" value="UniProtKB-UniRule"/>
</dbReference>
<dbReference type="EMBL" id="CDSF01000136">
    <property type="protein sequence ID" value="CEP03006.1"/>
    <property type="molecule type" value="Genomic_DNA"/>
</dbReference>
<evidence type="ECO:0000256" key="2">
    <source>
        <dbReference type="ARBA" id="ARBA00022670"/>
    </source>
</evidence>
<dbReference type="Gene3D" id="1.10.1370.10">
    <property type="entry name" value="Neurolysin, domain 3"/>
    <property type="match status" value="2"/>
</dbReference>
<feature type="domain" description="Peptidase M3A/M3B catalytic" evidence="8">
    <location>
        <begin position="555"/>
        <end position="717"/>
    </location>
</feature>
<dbReference type="Proteomes" id="UP000039324">
    <property type="component" value="Unassembled WGS sequence"/>
</dbReference>
<evidence type="ECO:0000259" key="8">
    <source>
        <dbReference type="Pfam" id="PF01432"/>
    </source>
</evidence>
<dbReference type="OrthoDB" id="17530at2759"/>
<dbReference type="Pfam" id="PF01432">
    <property type="entry name" value="Peptidase_M3"/>
    <property type="match status" value="2"/>
</dbReference>
<evidence type="ECO:0000256" key="6">
    <source>
        <dbReference type="ARBA" id="ARBA00023049"/>
    </source>
</evidence>
<dbReference type="GO" id="GO:0004222">
    <property type="term" value="F:metalloendopeptidase activity"/>
    <property type="evidence" value="ECO:0007669"/>
    <property type="project" value="InterPro"/>
</dbReference>
<comment type="similarity">
    <text evidence="1 7">Belongs to the peptidase M3 family.</text>
</comment>
<evidence type="ECO:0000256" key="7">
    <source>
        <dbReference type="RuleBase" id="RU003435"/>
    </source>
</evidence>
<dbReference type="InterPro" id="IPR001567">
    <property type="entry name" value="Pept_M3A_M3B_dom"/>
</dbReference>
<keyword evidence="6 7" id="KW-0482">Metalloprotease</keyword>
<dbReference type="SUPFAM" id="SSF55486">
    <property type="entry name" value="Metalloproteases ('zincins'), catalytic domain"/>
    <property type="match status" value="2"/>
</dbReference>
<dbReference type="PANTHER" id="PTHR11804:SF79">
    <property type="entry name" value="MITOCHONDRIAL INTERMEDIATE PEPTIDASE"/>
    <property type="match status" value="1"/>
</dbReference>
<evidence type="ECO:0000313" key="10">
    <source>
        <dbReference type="Proteomes" id="UP000039324"/>
    </source>
</evidence>
<keyword evidence="10" id="KW-1185">Reference proteome</keyword>
<dbReference type="InterPro" id="IPR045090">
    <property type="entry name" value="Pept_M3A_M3B"/>
</dbReference>
<keyword evidence="2 7" id="KW-0645">Protease</keyword>
<dbReference type="GO" id="GO:0006518">
    <property type="term" value="P:peptide metabolic process"/>
    <property type="evidence" value="ECO:0007669"/>
    <property type="project" value="TreeGrafter"/>
</dbReference>
<proteinExistence type="inferred from homology"/>
<evidence type="ECO:0000256" key="4">
    <source>
        <dbReference type="ARBA" id="ARBA00022801"/>
    </source>
</evidence>
<sequence length="737" mass="80904">MAGSRPRSCAAAAATRYWDWVPAVPRLPVVADIRRRLPGPMIAVLPGILRRWLSARSGGLFGVPGLADPSGFARVADDAIGRCQTLVGMLRRHALPSQSLSIIDQISVECCRAADVAELCRHVHPNPSWRAAAQAAHDRMCRYLAQLNTNVAIYDILLSCARSPLASREERRLAQSLLQDMAETGIGLDADRGAQLRRLGRRIDDLQTAFYANLQGVCNQTAFIEQRFPSQAIAVTPGNAGHLLRHLTDADARRRVYQFANTLAGDNLPVIEALARARLQYGRLLGHPSFAHLRLSTMLGQHPDRIADLLDELTARLAPKAQAEMEVLRHVQVAMGDGRSSSAPGPVAAWDVPYYAEQARRQAGIASSHPERIGLGRVLYVFDAILRNVFGLRIEVHDVVDRGELPHASVRKVVVHECRNGQQQHCPIGTVYLDLYRRPEKLAQAAQFTIRHGAGGSDLQSDLPAVAIVCAFSSGRGLTHGECVQLAHEMGHGLHALLSRTTYSVRAPLPVCVVAFLIRPCSISLALVDRPTLLVRADSTASIGRCSTIVADLPAEIPSHLLERFMWDPRIVSMLCGGCSASFRDHVSGQLRARTLFAGLDLQAQVAYAALDQALHGAECTGSPARLWETVHRRHLPYDFVPGTHPFSMLAHLCNYAACYYSYLYSRMMASHVWHEFFASDPMSHVAGRRFRERFLASGCARPPAEILNDLLDGAPQPTIDAFVRNEVECRPSSVHV</sequence>
<comment type="cofactor">
    <cofactor evidence="7">
        <name>Zn(2+)</name>
        <dbReference type="ChEBI" id="CHEBI:29105"/>
    </cofactor>
    <text evidence="7">Binds 1 zinc ion.</text>
</comment>
<dbReference type="PANTHER" id="PTHR11804">
    <property type="entry name" value="PROTEASE M3 THIMET OLIGOPEPTIDASE-RELATED"/>
    <property type="match status" value="1"/>
</dbReference>
<evidence type="ECO:0000256" key="3">
    <source>
        <dbReference type="ARBA" id="ARBA00022723"/>
    </source>
</evidence>
<dbReference type="Gene3D" id="3.40.390.10">
    <property type="entry name" value="Collagenase (Catalytic Domain)"/>
    <property type="match status" value="1"/>
</dbReference>
<evidence type="ECO:0000256" key="1">
    <source>
        <dbReference type="ARBA" id="ARBA00006040"/>
    </source>
</evidence>
<dbReference type="STRING" id="37360.A0A0G4J6T9"/>
<dbReference type="GO" id="GO:0006508">
    <property type="term" value="P:proteolysis"/>
    <property type="evidence" value="ECO:0007669"/>
    <property type="project" value="UniProtKB-KW"/>
</dbReference>
<dbReference type="AlphaFoldDB" id="A0A0G4J6T9"/>
<dbReference type="GO" id="GO:0005739">
    <property type="term" value="C:mitochondrion"/>
    <property type="evidence" value="ECO:0007669"/>
    <property type="project" value="TreeGrafter"/>
</dbReference>
<dbReference type="OMA" id="YNIEPAL"/>
<organism evidence="9 10">
    <name type="scientific">Plasmodiophora brassicae</name>
    <name type="common">Clubroot disease agent</name>
    <dbReference type="NCBI Taxonomy" id="37360"/>
    <lineage>
        <taxon>Eukaryota</taxon>
        <taxon>Sar</taxon>
        <taxon>Rhizaria</taxon>
        <taxon>Endomyxa</taxon>
        <taxon>Phytomyxea</taxon>
        <taxon>Plasmodiophorida</taxon>
        <taxon>Plasmodiophoridae</taxon>
        <taxon>Plasmodiophora</taxon>
    </lineage>
</organism>
<keyword evidence="4 7" id="KW-0378">Hydrolase</keyword>
<name>A0A0G4J6T9_PLABS</name>
<gene>
    <name evidence="9" type="ORF">PBRA_009224</name>
</gene>
<accession>A0A0G4J6T9</accession>
<evidence type="ECO:0000313" key="9">
    <source>
        <dbReference type="EMBL" id="CEP03006.1"/>
    </source>
</evidence>
<protein>
    <recommendedName>
        <fullName evidence="8">Peptidase M3A/M3B catalytic domain-containing protein</fullName>
    </recommendedName>
</protein>
<evidence type="ECO:0000256" key="5">
    <source>
        <dbReference type="ARBA" id="ARBA00022833"/>
    </source>
</evidence>
<keyword evidence="5 7" id="KW-0862">Zinc</keyword>
<keyword evidence="3 7" id="KW-0479">Metal-binding</keyword>
<feature type="domain" description="Peptidase M3A/M3B catalytic" evidence="8">
    <location>
        <begin position="244"/>
        <end position="504"/>
    </location>
</feature>
<dbReference type="InterPro" id="IPR024079">
    <property type="entry name" value="MetalloPept_cat_dom_sf"/>
</dbReference>
<reference evidence="9 10" key="1">
    <citation type="submission" date="2015-02" db="EMBL/GenBank/DDBJ databases">
        <authorList>
            <person name="Chooi Y.-H."/>
        </authorList>
    </citation>
    <scope>NUCLEOTIDE SEQUENCE [LARGE SCALE GENOMIC DNA]</scope>
    <source>
        <strain evidence="9">E3</strain>
    </source>
</reference>